<dbReference type="InterPro" id="IPR014922">
    <property type="entry name" value="YdhG-like"/>
</dbReference>
<dbReference type="RefSeq" id="WP_106926749.1">
    <property type="nucleotide sequence ID" value="NZ_PYFT01000001.1"/>
</dbReference>
<evidence type="ECO:0000313" key="3">
    <source>
        <dbReference type="EMBL" id="PSR52782.1"/>
    </source>
</evidence>
<dbReference type="GO" id="GO:0003677">
    <property type="term" value="F:DNA binding"/>
    <property type="evidence" value="ECO:0007669"/>
    <property type="project" value="InterPro"/>
</dbReference>
<reference evidence="3 4" key="1">
    <citation type="submission" date="2018-03" db="EMBL/GenBank/DDBJ databases">
        <title>Adhaeribacter sp. HMF7605 Genome sequencing and assembly.</title>
        <authorList>
            <person name="Kang H."/>
            <person name="Kang J."/>
            <person name="Cha I."/>
            <person name="Kim H."/>
            <person name="Joh K."/>
        </authorList>
    </citation>
    <scope>NUCLEOTIDE SEQUENCE [LARGE SCALE GENOMIC DNA]</scope>
    <source>
        <strain evidence="3 4">HMF7605</strain>
    </source>
</reference>
<feature type="domain" description="YdhG-like" evidence="2">
    <location>
        <begin position="24"/>
        <end position="114"/>
    </location>
</feature>
<dbReference type="Gene3D" id="3.90.1150.200">
    <property type="match status" value="1"/>
</dbReference>
<gene>
    <name evidence="3" type="ORF">AHMF7605_04210</name>
</gene>
<dbReference type="Proteomes" id="UP000240357">
    <property type="component" value="Unassembled WGS sequence"/>
</dbReference>
<dbReference type="GO" id="GO:0006351">
    <property type="term" value="P:DNA-templated transcription"/>
    <property type="evidence" value="ECO:0007669"/>
    <property type="project" value="InterPro"/>
</dbReference>
<dbReference type="SUPFAM" id="SSF47789">
    <property type="entry name" value="C-terminal domain of RNA polymerase alpha subunit"/>
    <property type="match status" value="1"/>
</dbReference>
<dbReference type="Gene3D" id="1.10.150.20">
    <property type="entry name" value="5' to 3' exonuclease, C-terminal subdomain"/>
    <property type="match status" value="1"/>
</dbReference>
<dbReference type="AlphaFoldDB" id="A0A2T2YB93"/>
<dbReference type="OrthoDB" id="115213at2"/>
<dbReference type="GO" id="GO:0003899">
    <property type="term" value="F:DNA-directed RNA polymerase activity"/>
    <property type="evidence" value="ECO:0007669"/>
    <property type="project" value="InterPro"/>
</dbReference>
<evidence type="ECO:0008006" key="5">
    <source>
        <dbReference type="Google" id="ProtNLM"/>
    </source>
</evidence>
<evidence type="ECO:0000313" key="4">
    <source>
        <dbReference type="Proteomes" id="UP000240357"/>
    </source>
</evidence>
<dbReference type="Pfam" id="PF03118">
    <property type="entry name" value="RNA_pol_A_CTD"/>
    <property type="match status" value="1"/>
</dbReference>
<proteinExistence type="predicted"/>
<sequence>MKPQSMNNSANIDQYIQDFPPEIQERLQQLRTTIREITPEAEEKISYGIPTFYLQGNLVHFGAYKNHIGFYPAPSGIQAFQEELATYEGGKGTIKFPLNKPLPVDLIKKIVAYRVEKNLEKATSKKNLRTCRNGHKYYKSSDGPTCPICEQERKPQDDFLSLLVAPARRALENKGITNIQELSKYSEEEVLKLHGFGPSSLPKLRQVLADNKLSFRQ</sequence>
<feature type="domain" description="RNA polymerase alpha subunit C-terminal" evidence="1">
    <location>
        <begin position="168"/>
        <end position="209"/>
    </location>
</feature>
<evidence type="ECO:0000259" key="1">
    <source>
        <dbReference type="Pfam" id="PF03118"/>
    </source>
</evidence>
<keyword evidence="4" id="KW-1185">Reference proteome</keyword>
<evidence type="ECO:0000259" key="2">
    <source>
        <dbReference type="Pfam" id="PF08818"/>
    </source>
</evidence>
<name>A0A2T2YB93_9BACT</name>
<dbReference type="Pfam" id="PF08818">
    <property type="entry name" value="DUF1801"/>
    <property type="match status" value="1"/>
</dbReference>
<dbReference type="InterPro" id="IPR011260">
    <property type="entry name" value="RNAP_asu_C"/>
</dbReference>
<dbReference type="SUPFAM" id="SSF159888">
    <property type="entry name" value="YdhG-like"/>
    <property type="match status" value="1"/>
</dbReference>
<accession>A0A2T2YB93</accession>
<dbReference type="NCBIfam" id="NF005841">
    <property type="entry name" value="PRK07758.1"/>
    <property type="match status" value="1"/>
</dbReference>
<comment type="caution">
    <text evidence="3">The sequence shown here is derived from an EMBL/GenBank/DDBJ whole genome shotgun (WGS) entry which is preliminary data.</text>
</comment>
<organism evidence="3 4">
    <name type="scientific">Adhaeribacter arboris</name>
    <dbReference type="NCBI Taxonomy" id="2072846"/>
    <lineage>
        <taxon>Bacteria</taxon>
        <taxon>Pseudomonadati</taxon>
        <taxon>Bacteroidota</taxon>
        <taxon>Cytophagia</taxon>
        <taxon>Cytophagales</taxon>
        <taxon>Hymenobacteraceae</taxon>
        <taxon>Adhaeribacter</taxon>
    </lineage>
</organism>
<protein>
    <recommendedName>
        <fullName evidence="5">YdhG-like domain-containing protein</fullName>
    </recommendedName>
</protein>
<dbReference type="EMBL" id="PYFT01000001">
    <property type="protein sequence ID" value="PSR52782.1"/>
    <property type="molecule type" value="Genomic_DNA"/>
</dbReference>